<dbReference type="Pfam" id="PF03477">
    <property type="entry name" value="ATP-cone"/>
    <property type="match status" value="1"/>
</dbReference>
<keyword evidence="2 3" id="KW-0067">ATP-binding</keyword>
<dbReference type="InterPro" id="IPR005144">
    <property type="entry name" value="ATP-cone_dom"/>
</dbReference>
<dbReference type="GO" id="GO:0005524">
    <property type="term" value="F:ATP binding"/>
    <property type="evidence" value="ECO:0007669"/>
    <property type="project" value="UniProtKB-UniRule"/>
</dbReference>
<dbReference type="EMBL" id="JABBZE010000866">
    <property type="protein sequence ID" value="NMU93791.1"/>
    <property type="molecule type" value="Genomic_DNA"/>
</dbReference>
<comment type="caution">
    <text evidence="6">The sequence shown here is derived from an EMBL/GenBank/DDBJ whole genome shotgun (WGS) entry which is preliminary data.</text>
</comment>
<reference evidence="6 7" key="1">
    <citation type="submission" date="2020-04" db="EMBL/GenBank/DDBJ databases">
        <title>Achromobacter ruhlandii genome sequencing and assembly.</title>
        <authorList>
            <person name="Martins R.C.R."/>
            <person name="Perdigao-Neto L.V."/>
            <person name="Levin A.S.S."/>
            <person name="Costa S.F."/>
        </authorList>
    </citation>
    <scope>NUCLEOTIDE SEQUENCE [LARGE SCALE GENOMIC DNA]</scope>
    <source>
        <strain evidence="6 7">9035ralo</strain>
    </source>
</reference>
<feature type="non-terminal residue" evidence="6">
    <location>
        <position position="94"/>
    </location>
</feature>
<dbReference type="Proteomes" id="UP000542405">
    <property type="component" value="Unassembled WGS sequence"/>
</dbReference>
<dbReference type="PROSITE" id="PS51161">
    <property type="entry name" value="ATP_CONE"/>
    <property type="match status" value="1"/>
</dbReference>
<name>A0A848NTG4_9BURK</name>
<dbReference type="GO" id="GO:0008998">
    <property type="term" value="F:ribonucleoside-triphosphate reductase (thioredoxin) activity"/>
    <property type="evidence" value="ECO:0007669"/>
    <property type="project" value="UniProtKB-EC"/>
</dbReference>
<evidence type="ECO:0000313" key="6">
    <source>
        <dbReference type="EMBL" id="NMU93791.1"/>
    </source>
</evidence>
<accession>A0A848NTG4</accession>
<protein>
    <submittedName>
        <fullName evidence="6">Ribonucleoside triphosphate reductase</fullName>
        <ecNumber evidence="6">1.17.4.2</ecNumber>
    </submittedName>
</protein>
<feature type="domain" description="ATP-cone" evidence="5">
    <location>
        <begin position="4"/>
        <end position="94"/>
    </location>
</feature>
<keyword evidence="1 3" id="KW-0547">Nucleotide-binding</keyword>
<organism evidence="6 7">
    <name type="scientific">Achromobacter ruhlandii</name>
    <dbReference type="NCBI Taxonomy" id="72557"/>
    <lineage>
        <taxon>Bacteria</taxon>
        <taxon>Pseudomonadati</taxon>
        <taxon>Pseudomonadota</taxon>
        <taxon>Betaproteobacteria</taxon>
        <taxon>Burkholderiales</taxon>
        <taxon>Alcaligenaceae</taxon>
        <taxon>Achromobacter</taxon>
    </lineage>
</organism>
<dbReference type="RefSeq" id="WP_249292972.1">
    <property type="nucleotide sequence ID" value="NZ_JABBZE010000866.1"/>
</dbReference>
<evidence type="ECO:0000256" key="1">
    <source>
        <dbReference type="ARBA" id="ARBA00022741"/>
    </source>
</evidence>
<dbReference type="AlphaFoldDB" id="A0A848NTG4"/>
<evidence type="ECO:0000256" key="2">
    <source>
        <dbReference type="ARBA" id="ARBA00022840"/>
    </source>
</evidence>
<evidence type="ECO:0000313" key="7">
    <source>
        <dbReference type="Proteomes" id="UP000542405"/>
    </source>
</evidence>
<sequence>MQLQHILKRDGRVVAFDRAKIAAAIAAAGRGTGELDADVAQALTGAVIEALAAEGNVCPGVETIQNQVEETRVKAGSWRHAPPNIASRETPARP</sequence>
<feature type="region of interest" description="Disordered" evidence="4">
    <location>
        <begin position="73"/>
        <end position="94"/>
    </location>
</feature>
<proteinExistence type="predicted"/>
<evidence type="ECO:0000256" key="3">
    <source>
        <dbReference type="PROSITE-ProRule" id="PRU00492"/>
    </source>
</evidence>
<evidence type="ECO:0000259" key="5">
    <source>
        <dbReference type="PROSITE" id="PS51161"/>
    </source>
</evidence>
<gene>
    <name evidence="6" type="ORF">HGQ98_31550</name>
</gene>
<keyword evidence="6" id="KW-0560">Oxidoreductase</keyword>
<dbReference type="EC" id="1.17.4.2" evidence="6"/>
<evidence type="ECO:0000256" key="4">
    <source>
        <dbReference type="SAM" id="MobiDB-lite"/>
    </source>
</evidence>